<keyword evidence="1" id="KW-0472">Membrane</keyword>
<dbReference type="Proteomes" id="UP001152320">
    <property type="component" value="Chromosome 20"/>
</dbReference>
<evidence type="ECO:0000313" key="2">
    <source>
        <dbReference type="EMBL" id="KAJ8022348.1"/>
    </source>
</evidence>
<name>A0A9Q0YGS6_HOLLE</name>
<keyword evidence="1" id="KW-0812">Transmembrane</keyword>
<protein>
    <submittedName>
        <fullName evidence="2">Uncharacterized protein</fullName>
    </submittedName>
</protein>
<organism evidence="2 3">
    <name type="scientific">Holothuria leucospilota</name>
    <name type="common">Black long sea cucumber</name>
    <name type="synonym">Mertensiothuria leucospilota</name>
    <dbReference type="NCBI Taxonomy" id="206669"/>
    <lineage>
        <taxon>Eukaryota</taxon>
        <taxon>Metazoa</taxon>
        <taxon>Echinodermata</taxon>
        <taxon>Eleutherozoa</taxon>
        <taxon>Echinozoa</taxon>
        <taxon>Holothuroidea</taxon>
        <taxon>Aspidochirotacea</taxon>
        <taxon>Aspidochirotida</taxon>
        <taxon>Holothuriidae</taxon>
        <taxon>Holothuria</taxon>
    </lineage>
</organism>
<proteinExistence type="predicted"/>
<keyword evidence="3" id="KW-1185">Reference proteome</keyword>
<keyword evidence="1" id="KW-1133">Transmembrane helix</keyword>
<dbReference type="AlphaFoldDB" id="A0A9Q0YGS6"/>
<evidence type="ECO:0000313" key="3">
    <source>
        <dbReference type="Proteomes" id="UP001152320"/>
    </source>
</evidence>
<dbReference type="EMBL" id="JAIZAY010000020">
    <property type="protein sequence ID" value="KAJ8022348.1"/>
    <property type="molecule type" value="Genomic_DNA"/>
</dbReference>
<feature type="transmembrane region" description="Helical" evidence="1">
    <location>
        <begin position="20"/>
        <end position="50"/>
    </location>
</feature>
<sequence length="278" mass="31160">METFEEFFFKNPDVPAKLKITAVAFFALAFVLTGASILTSLALTFVYLILHCGILYVIRHKTVTNCSEPDQFMDVDTDEEDLDDYDLIVPQGGFEKKFLKPRRHFADSTPTSVINLRPKWRDAFAVKPSPDERYKIGKAMYNSKFFPIKKHQELVMSGMEPSKAIGMNQSRHGNRLAGFPLSPEPQHVLGIDRWKLSRQPLRPTARNVPLGDGFGKYAKPSFQTTNVKLNVPQTSSPFHEQSPVGLWDSMSLSAIAGSPSGYISPITSPSKENDTLYV</sequence>
<accession>A0A9Q0YGS6</accession>
<evidence type="ECO:0000256" key="1">
    <source>
        <dbReference type="SAM" id="Phobius"/>
    </source>
</evidence>
<gene>
    <name evidence="2" type="ORF">HOLleu_37218</name>
</gene>
<reference evidence="2" key="1">
    <citation type="submission" date="2021-10" db="EMBL/GenBank/DDBJ databases">
        <title>Tropical sea cucumber genome reveals ecological adaptation and Cuvierian tubules defense mechanism.</title>
        <authorList>
            <person name="Chen T."/>
        </authorList>
    </citation>
    <scope>NUCLEOTIDE SEQUENCE</scope>
    <source>
        <strain evidence="2">Nanhai2018</strain>
        <tissue evidence="2">Muscle</tissue>
    </source>
</reference>
<comment type="caution">
    <text evidence="2">The sequence shown here is derived from an EMBL/GenBank/DDBJ whole genome shotgun (WGS) entry which is preliminary data.</text>
</comment>